<reference evidence="3" key="2">
    <citation type="submission" date="2025-09" db="UniProtKB">
        <authorList>
            <consortium name="Ensembl"/>
        </authorList>
    </citation>
    <scope>IDENTIFICATION</scope>
</reference>
<feature type="region of interest" description="Disordered" evidence="2">
    <location>
        <begin position="150"/>
        <end position="174"/>
    </location>
</feature>
<dbReference type="PANTHER" id="PTHR28398">
    <property type="entry name" value="SYNAPTONEMAL COMPLEX CENTRAL ELEMENT PROTEIN 2"/>
    <property type="match status" value="1"/>
</dbReference>
<feature type="region of interest" description="Disordered" evidence="2">
    <location>
        <begin position="1"/>
        <end position="34"/>
    </location>
</feature>
<keyword evidence="1" id="KW-0175">Coiled coil</keyword>
<keyword evidence="4" id="KW-1185">Reference proteome</keyword>
<protein>
    <submittedName>
        <fullName evidence="3">Synaptonemal complex central element protein 2</fullName>
    </submittedName>
</protein>
<evidence type="ECO:0000313" key="4">
    <source>
        <dbReference type="Proteomes" id="UP000694549"/>
    </source>
</evidence>
<dbReference type="Proteomes" id="UP000694549">
    <property type="component" value="Unplaced"/>
</dbReference>
<organism evidence="3 4">
    <name type="scientific">Anas zonorhyncha</name>
    <name type="common">Eastern spot-billed duck</name>
    <dbReference type="NCBI Taxonomy" id="75864"/>
    <lineage>
        <taxon>Eukaryota</taxon>
        <taxon>Metazoa</taxon>
        <taxon>Chordata</taxon>
        <taxon>Craniata</taxon>
        <taxon>Vertebrata</taxon>
        <taxon>Euteleostomi</taxon>
        <taxon>Archelosauria</taxon>
        <taxon>Archosauria</taxon>
        <taxon>Dinosauria</taxon>
        <taxon>Saurischia</taxon>
        <taxon>Theropoda</taxon>
        <taxon>Coelurosauria</taxon>
        <taxon>Aves</taxon>
        <taxon>Neognathae</taxon>
        <taxon>Galloanserae</taxon>
        <taxon>Anseriformes</taxon>
        <taxon>Anatidae</taxon>
        <taxon>Anatinae</taxon>
        <taxon>Anas</taxon>
    </lineage>
</organism>
<reference evidence="3" key="1">
    <citation type="submission" date="2025-08" db="UniProtKB">
        <authorList>
            <consortium name="Ensembl"/>
        </authorList>
    </citation>
    <scope>IDENTIFICATION</scope>
</reference>
<name>A0A8B9VMU1_9AVES</name>
<dbReference type="GO" id="GO:0000801">
    <property type="term" value="C:central element"/>
    <property type="evidence" value="ECO:0007669"/>
    <property type="project" value="InterPro"/>
</dbReference>
<evidence type="ECO:0000256" key="1">
    <source>
        <dbReference type="SAM" id="Coils"/>
    </source>
</evidence>
<dbReference type="GO" id="GO:0007130">
    <property type="term" value="P:synaptonemal complex assembly"/>
    <property type="evidence" value="ECO:0007669"/>
    <property type="project" value="InterPro"/>
</dbReference>
<dbReference type="Ensembl" id="ENSAZOT00000027548.1">
    <property type="protein sequence ID" value="ENSAZOP00000025693.1"/>
    <property type="gene ID" value="ENSAZOG00000016443.1"/>
</dbReference>
<dbReference type="PANTHER" id="PTHR28398:SF1">
    <property type="entry name" value="SYNAPTONEMAL COMPLEX CENTRAL ELEMENT PROTEIN 2"/>
    <property type="match status" value="1"/>
</dbReference>
<proteinExistence type="predicted"/>
<evidence type="ECO:0000313" key="3">
    <source>
        <dbReference type="Ensembl" id="ENSAZOP00000025693.1"/>
    </source>
</evidence>
<dbReference type="InterPro" id="IPR034609">
    <property type="entry name" value="Syce2"/>
</dbReference>
<evidence type="ECO:0000256" key="2">
    <source>
        <dbReference type="SAM" id="MobiDB-lite"/>
    </source>
</evidence>
<sequence>MQNTSSFFTGLDGDENPDEEPSRPRTEPLGSGALAGQASRYFAALDSSVGDLRQRAQRLIDRVNESRKEDHSVLSGFRDSLLLKVSDLAEQLEERLFQLYSLHNEQIQQRLHELAEVMERVRQAEDELQHVCRTVEAAYKDLCLQPEDKEGFWAPSSDRGPRGGPRAPPLTLPS</sequence>
<dbReference type="AlphaFoldDB" id="A0A8B9VMU1"/>
<accession>A0A8B9VMU1</accession>
<feature type="coiled-coil region" evidence="1">
    <location>
        <begin position="104"/>
        <end position="134"/>
    </location>
</feature>